<dbReference type="Proteomes" id="UP000593702">
    <property type="component" value="Segment"/>
</dbReference>
<reference evidence="1 2" key="1">
    <citation type="submission" date="2015-04" db="EMBL/GenBank/DDBJ databases">
        <title>Diachasmimorpha longicaudata entomopoxvirus genome.</title>
        <authorList>
            <person name="Coffman K.A."/>
            <person name="Burke G.R."/>
        </authorList>
    </citation>
    <scope>NUCLEOTIDE SEQUENCE [LARGE SCALE GENOMIC DNA]</scope>
</reference>
<accession>A0A7R5WF54</accession>
<protein>
    <submittedName>
        <fullName evidence="1">Uncharacterized protein</fullName>
    </submittedName>
</protein>
<evidence type="ECO:0000313" key="1">
    <source>
        <dbReference type="EMBL" id="AKS26345.1"/>
    </source>
</evidence>
<gene>
    <name evidence="1" type="ORF">DLEV_054</name>
</gene>
<keyword evidence="2" id="KW-1185">Reference proteome</keyword>
<organism evidence="1 2">
    <name type="scientific">Diachasmimorpha longicaudata entomopoxvirus</name>
    <dbReference type="NCBI Taxonomy" id="109981"/>
    <lineage>
        <taxon>Viruses</taxon>
        <taxon>Varidnaviria</taxon>
        <taxon>Bamfordvirae</taxon>
        <taxon>Nucleocytoviricota</taxon>
        <taxon>Pokkesviricetes</taxon>
        <taxon>Chitovirales</taxon>
        <taxon>Poxviridae</taxon>
        <taxon>Entomopoxvirinae</taxon>
        <taxon>Epsilonentomopoxvirus</taxon>
        <taxon>Epsilonentomopoxvirus dlongicaudata</taxon>
        <taxon>Diachasmimorpha entomopoxvirus</taxon>
    </lineage>
</organism>
<name>A0A7R5WF54_9POXV</name>
<sequence length="122" mass="14284">MAQLFAIVDANCHYCAFLKHVVNFSKNKIQNLNALKFIQTSDVRITDMPPEGLTLSLPLLFIQKNNTYTFLDHILFLKEIFNKINISRESGFVDYINSLPGYEREMCRMHPLFKYINEHSTH</sequence>
<proteinExistence type="predicted"/>
<evidence type="ECO:0000313" key="2">
    <source>
        <dbReference type="Proteomes" id="UP000593702"/>
    </source>
</evidence>
<dbReference type="EMBL" id="KR095315">
    <property type="protein sequence ID" value="AKS26345.1"/>
    <property type="molecule type" value="Genomic_DNA"/>
</dbReference>